<reference evidence="3 4" key="1">
    <citation type="submission" date="2015-11" db="EMBL/GenBank/DDBJ databases">
        <authorList>
            <consortium name="Pathogen Informatics"/>
        </authorList>
    </citation>
    <scope>NUCLEOTIDE SEQUENCE [LARGE SCALE GENOMIC DNA]</scope>
    <source>
        <strain evidence="3 4">007A-0283</strain>
    </source>
</reference>
<evidence type="ECO:0000256" key="2">
    <source>
        <dbReference type="SAM" id="Phobius"/>
    </source>
</evidence>
<comment type="caution">
    <text evidence="3">The sequence shown here is derived from an EMBL/GenBank/DDBJ whole genome shotgun (WGS) entry which is preliminary data.</text>
</comment>
<keyword evidence="2" id="KW-0812">Transmembrane</keyword>
<keyword evidence="2" id="KW-0472">Membrane</keyword>
<evidence type="ECO:0008006" key="5">
    <source>
        <dbReference type="Google" id="ProtNLM"/>
    </source>
</evidence>
<feature type="region of interest" description="Disordered" evidence="1">
    <location>
        <begin position="1"/>
        <end position="22"/>
    </location>
</feature>
<dbReference type="InterPro" id="IPR019284">
    <property type="entry name" value="RP532"/>
</dbReference>
<dbReference type="Pfam" id="PF10097">
    <property type="entry name" value="DUF2335"/>
    <property type="match status" value="1"/>
</dbReference>
<proteinExistence type="predicted"/>
<protein>
    <recommendedName>
        <fullName evidence="5">DUF2335 domain-containing protein</fullName>
    </recommendedName>
</protein>
<organism evidence="3 4">
    <name type="scientific">Campylobacter hyointestinalis subsp. hyointestinalis</name>
    <dbReference type="NCBI Taxonomy" id="91352"/>
    <lineage>
        <taxon>Bacteria</taxon>
        <taxon>Pseudomonadati</taxon>
        <taxon>Campylobacterota</taxon>
        <taxon>Epsilonproteobacteria</taxon>
        <taxon>Campylobacterales</taxon>
        <taxon>Campylobacteraceae</taxon>
        <taxon>Campylobacter</taxon>
    </lineage>
</organism>
<dbReference type="Proteomes" id="UP000052245">
    <property type="component" value="Unassembled WGS sequence"/>
</dbReference>
<gene>
    <name evidence="3" type="ORF">ERS739223_01979</name>
</gene>
<dbReference type="AlphaFoldDB" id="A0A9W5AWX4"/>
<accession>A0A9W5AWX4</accession>
<sequence>MKNAPKKLNQYQKDSNSKQSKAVQNNLNINNINIIPSELDTILRIKPEYANEIMEYIKKEQQHRHLLDNNIVNLEQKEQQSRLDNIPIANRYTFIGQALAFILLSSALAIIAYAIYNHETEFSIVSVLGALGLSLYHISGKRKR</sequence>
<keyword evidence="2" id="KW-1133">Transmembrane helix</keyword>
<dbReference type="RefSeq" id="WP_059425784.1">
    <property type="nucleotide sequence ID" value="NZ_FAVC01000011.1"/>
</dbReference>
<name>A0A9W5AWX4_CAMHY</name>
<evidence type="ECO:0000313" key="4">
    <source>
        <dbReference type="Proteomes" id="UP000052245"/>
    </source>
</evidence>
<feature type="compositionally biased region" description="Polar residues" evidence="1">
    <location>
        <begin position="9"/>
        <end position="22"/>
    </location>
</feature>
<dbReference type="EMBL" id="FAVC01000011">
    <property type="protein sequence ID" value="CUU92482.1"/>
    <property type="molecule type" value="Genomic_DNA"/>
</dbReference>
<feature type="transmembrane region" description="Helical" evidence="2">
    <location>
        <begin position="122"/>
        <end position="139"/>
    </location>
</feature>
<evidence type="ECO:0000256" key="1">
    <source>
        <dbReference type="SAM" id="MobiDB-lite"/>
    </source>
</evidence>
<evidence type="ECO:0000313" key="3">
    <source>
        <dbReference type="EMBL" id="CUU92482.1"/>
    </source>
</evidence>
<feature type="transmembrane region" description="Helical" evidence="2">
    <location>
        <begin position="92"/>
        <end position="116"/>
    </location>
</feature>